<dbReference type="STRING" id="679200.HMPREF9333_00962"/>
<reference evidence="1 2" key="1">
    <citation type="submission" date="2011-08" db="EMBL/GenBank/DDBJ databases">
        <title>The Genome Sequence of Johnsonella ignava ATCC 51276.</title>
        <authorList>
            <consortium name="The Broad Institute Genome Sequencing Platform"/>
            <person name="Earl A."/>
            <person name="Ward D."/>
            <person name="Feldgarden M."/>
            <person name="Gevers D."/>
            <person name="Izard J."/>
            <person name="Blanton J.M."/>
            <person name="Baranova O.V."/>
            <person name="Dewhirst F.E."/>
            <person name="Young S.K."/>
            <person name="Zeng Q."/>
            <person name="Gargeya S."/>
            <person name="Fitzgerald M."/>
            <person name="Haas B."/>
            <person name="Abouelleil A."/>
            <person name="Alvarado L."/>
            <person name="Arachchi H.M."/>
            <person name="Berlin A."/>
            <person name="Brown A."/>
            <person name="Chapman S.B."/>
            <person name="Chen Z."/>
            <person name="Dunbar C."/>
            <person name="Freedman E."/>
            <person name="Gearin G."/>
            <person name="Gellesch M."/>
            <person name="Goldberg J."/>
            <person name="Griggs A."/>
            <person name="Gujja S."/>
            <person name="Heiman D."/>
            <person name="Howarth C."/>
            <person name="Larson L."/>
            <person name="Lui A."/>
            <person name="MacDonald P.J.P."/>
            <person name="Montmayeur A."/>
            <person name="Murphy C."/>
            <person name="Neiman D."/>
            <person name="Pearson M."/>
            <person name="Priest M."/>
            <person name="Roberts A."/>
            <person name="Saif S."/>
            <person name="Shea T."/>
            <person name="Shenoy N."/>
            <person name="Sisk P."/>
            <person name="Stolte C."/>
            <person name="Sykes S."/>
            <person name="Wortman J."/>
            <person name="Nusbaum C."/>
            <person name="Birren B."/>
        </authorList>
    </citation>
    <scope>NUCLEOTIDE SEQUENCE [LARGE SCALE GENOMIC DNA]</scope>
    <source>
        <strain evidence="1 2">ATCC 51276</strain>
    </source>
</reference>
<evidence type="ECO:0008006" key="3">
    <source>
        <dbReference type="Google" id="ProtNLM"/>
    </source>
</evidence>
<name>G5GHC2_9FIRM</name>
<dbReference type="AlphaFoldDB" id="G5GHC2"/>
<gene>
    <name evidence="1" type="ORF">HMPREF9333_00962</name>
</gene>
<proteinExistence type="predicted"/>
<sequence>MCCSAVFNKIIWRVYLTMKRKGIMALITVLVLSALPMTVFARSRRQIREENDQGRIKNEDQFYATAGIAFSQAVTFELPDDASGIEVLTTGPLSASELSIDSSGLITGVPSAPAVIEARIRYRFIPDVATPSDANLTTEKRIRISVSDNVPAGKYIIRYVNLQNETIQIDSGNMPASETWYDLQLTSAQAAGYVVSPNQEYSGNNFKYGEVSKVLIGGNYNSYIIKCVRVSSNTGRSSGGGSSGSSGGGATSYNPPVRQGWIYDGSGWYYYSGTSRSTLKKGWHLDSQDGFWYYLATDTGKMFEGWHDISGKWYYFNPYTPFPTWELGSDNEWHYKHIQGSRPLGSMFKAEKTPDGYSVDENGAYIPN</sequence>
<dbReference type="Gene3D" id="2.10.270.10">
    <property type="entry name" value="Cholin Binding"/>
    <property type="match status" value="1"/>
</dbReference>
<dbReference type="HOGENOM" id="CLU_751801_0_0_9"/>
<keyword evidence="2" id="KW-1185">Reference proteome</keyword>
<evidence type="ECO:0000313" key="2">
    <source>
        <dbReference type="Proteomes" id="UP000003011"/>
    </source>
</evidence>
<dbReference type="Proteomes" id="UP000003011">
    <property type="component" value="Unassembled WGS sequence"/>
</dbReference>
<dbReference type="eggNOG" id="ENOG5033JCT">
    <property type="taxonomic scope" value="Bacteria"/>
</dbReference>
<accession>G5GHC2</accession>
<comment type="caution">
    <text evidence="1">The sequence shown here is derived from an EMBL/GenBank/DDBJ whole genome shotgun (WGS) entry which is preliminary data.</text>
</comment>
<organism evidence="1 2">
    <name type="scientific">Johnsonella ignava ATCC 51276</name>
    <dbReference type="NCBI Taxonomy" id="679200"/>
    <lineage>
        <taxon>Bacteria</taxon>
        <taxon>Bacillati</taxon>
        <taxon>Bacillota</taxon>
        <taxon>Clostridia</taxon>
        <taxon>Lachnospirales</taxon>
        <taxon>Lachnospiraceae</taxon>
        <taxon>Johnsonella</taxon>
    </lineage>
</organism>
<dbReference type="EMBL" id="ACZL01000015">
    <property type="protein sequence ID" value="EHI55919.1"/>
    <property type="molecule type" value="Genomic_DNA"/>
</dbReference>
<dbReference type="SUPFAM" id="SSF69360">
    <property type="entry name" value="Cell wall binding repeat"/>
    <property type="match status" value="1"/>
</dbReference>
<protein>
    <recommendedName>
        <fullName evidence="3">BIG2 domain-containing protein</fullName>
    </recommendedName>
</protein>
<evidence type="ECO:0000313" key="1">
    <source>
        <dbReference type="EMBL" id="EHI55919.1"/>
    </source>
</evidence>